<feature type="transmembrane region" description="Helical" evidence="1">
    <location>
        <begin position="37"/>
        <end position="56"/>
    </location>
</feature>
<keyword evidence="1" id="KW-0812">Transmembrane</keyword>
<dbReference type="Proteomes" id="UP001300496">
    <property type="component" value="Unassembled WGS sequence"/>
</dbReference>
<evidence type="ECO:0000313" key="2">
    <source>
        <dbReference type="EMBL" id="MCT9001160.1"/>
    </source>
</evidence>
<keyword evidence="3" id="KW-1185">Reference proteome</keyword>
<keyword evidence="1" id="KW-0472">Membrane</keyword>
<organism evidence="2 3">
    <name type="scientific">Microbacterium memoriense</name>
    <dbReference type="NCBI Taxonomy" id="2978350"/>
    <lineage>
        <taxon>Bacteria</taxon>
        <taxon>Bacillati</taxon>
        <taxon>Actinomycetota</taxon>
        <taxon>Actinomycetes</taxon>
        <taxon>Micrococcales</taxon>
        <taxon>Microbacteriaceae</taxon>
        <taxon>Microbacterium</taxon>
    </lineage>
</organism>
<gene>
    <name evidence="2" type="ORF">N4R40_02095</name>
</gene>
<feature type="transmembrane region" description="Helical" evidence="1">
    <location>
        <begin position="121"/>
        <end position="140"/>
    </location>
</feature>
<protein>
    <submittedName>
        <fullName evidence="2">Diguanylate cyclase</fullName>
    </submittedName>
</protein>
<feature type="transmembrane region" description="Helical" evidence="1">
    <location>
        <begin position="62"/>
        <end position="82"/>
    </location>
</feature>
<dbReference type="RefSeq" id="WP_261605713.1">
    <property type="nucleotide sequence ID" value="NZ_JAODOR010000003.1"/>
</dbReference>
<evidence type="ECO:0000313" key="3">
    <source>
        <dbReference type="Proteomes" id="UP001300496"/>
    </source>
</evidence>
<sequence>MNLDLLSVSVMTAVVATVAGSVFIAETLIRRDRGAGRLWAVAYLSGMATTFSYMAWTAGIGGAFTIASGNALFVCVPGFMWLGCRRFNERARTLVPPAILAALATVTFVSALVTVPVQGSWGGWAQMSVCIVLLFGAGAYECARRPMNRVRSAWALGAVLAAAALYYLVRVTLFLTLGPTDAFFDSWFGTISANMMTVILTMVAVIVTTVLRSTKTEVQRYEWLSDSGVAADGILLARPYHRAVDDICERAGWRQELVAVIVIQITGLDEMEAAFGHVIVDRIAERWRSAVRRFAPAASSVGEDVDGALSVCGLAMTAADARRQAAAIYRGCVDELSGLDRGLLPQVGVGVALTETLGYDAERLLAAARIAAVDAARSVEASVLIGGVGGSRPAHR</sequence>
<feature type="transmembrane region" description="Helical" evidence="1">
    <location>
        <begin position="6"/>
        <end position="25"/>
    </location>
</feature>
<reference evidence="2 3" key="1">
    <citation type="journal article" date="2024" name="Int. J. Syst. Evol. Microbiol.">
        <title>Microbacterium memoriense sp. nov., a member of the Actinomycetota from marine beach sediment of the north coast of Portugal.</title>
        <authorList>
            <person name="Santos J.D.N.D."/>
            <person name="Klimek D."/>
            <person name="Calusinska M."/>
            <person name="Lobo-da-Cunha A."/>
            <person name="Catita J."/>
            <person name="Goncalves H."/>
            <person name="Gonzalez I."/>
            <person name="Lage O.M."/>
        </authorList>
    </citation>
    <scope>NUCLEOTIDE SEQUENCE [LARGE SCALE GENOMIC DNA]</scope>
    <source>
        <strain evidence="2 3">PMIC_1C1B</strain>
    </source>
</reference>
<keyword evidence="1" id="KW-1133">Transmembrane helix</keyword>
<comment type="caution">
    <text evidence="2">The sequence shown here is derived from an EMBL/GenBank/DDBJ whole genome shotgun (WGS) entry which is preliminary data.</text>
</comment>
<name>A0ABT2P975_9MICO</name>
<evidence type="ECO:0000256" key="1">
    <source>
        <dbReference type="SAM" id="Phobius"/>
    </source>
</evidence>
<feature type="transmembrane region" description="Helical" evidence="1">
    <location>
        <begin position="94"/>
        <end position="115"/>
    </location>
</feature>
<feature type="transmembrane region" description="Helical" evidence="1">
    <location>
        <begin position="187"/>
        <end position="211"/>
    </location>
</feature>
<accession>A0ABT2P975</accession>
<proteinExistence type="predicted"/>
<dbReference type="EMBL" id="JAODOR010000003">
    <property type="protein sequence ID" value="MCT9001160.1"/>
    <property type="molecule type" value="Genomic_DNA"/>
</dbReference>
<feature type="transmembrane region" description="Helical" evidence="1">
    <location>
        <begin position="152"/>
        <end position="175"/>
    </location>
</feature>